<feature type="compositionally biased region" description="Acidic residues" evidence="9">
    <location>
        <begin position="1892"/>
        <end position="1909"/>
    </location>
</feature>
<dbReference type="GO" id="GO:0004519">
    <property type="term" value="F:endonuclease activity"/>
    <property type="evidence" value="ECO:0007669"/>
    <property type="project" value="UniProtKB-KW"/>
</dbReference>
<dbReference type="InterPro" id="IPR047187">
    <property type="entry name" value="SF1_C_Upf1"/>
</dbReference>
<feature type="region of interest" description="Disordered" evidence="9">
    <location>
        <begin position="1883"/>
        <end position="1986"/>
    </location>
</feature>
<keyword evidence="15" id="KW-1185">Reference proteome</keyword>
<dbReference type="CDD" id="cd18808">
    <property type="entry name" value="SF1_C_Upf1"/>
    <property type="match status" value="1"/>
</dbReference>
<keyword evidence="5" id="KW-0347">Helicase</keyword>
<gene>
    <name evidence="14" type="ORF">K432DRAFT_88122</name>
</gene>
<dbReference type="InterPro" id="IPR056474">
    <property type="entry name" value="SEN1_barrel"/>
</dbReference>
<keyword evidence="14" id="KW-0540">Nuclease</keyword>
<keyword evidence="4" id="KW-0378">Hydrolase</keyword>
<feature type="domain" description="Helicase Sen1 N-terminal" evidence="10">
    <location>
        <begin position="88"/>
        <end position="803"/>
    </location>
</feature>
<evidence type="ECO:0000256" key="9">
    <source>
        <dbReference type="SAM" id="MobiDB-lite"/>
    </source>
</evidence>
<dbReference type="InterPro" id="IPR027417">
    <property type="entry name" value="P-loop_NTPase"/>
</dbReference>
<dbReference type="InterPro" id="IPR045055">
    <property type="entry name" value="DNA2/NAM7-like"/>
</dbReference>
<evidence type="ECO:0000259" key="12">
    <source>
        <dbReference type="Pfam" id="PF13087"/>
    </source>
</evidence>
<dbReference type="Pfam" id="PF13087">
    <property type="entry name" value="AAA_12"/>
    <property type="match status" value="1"/>
</dbReference>
<evidence type="ECO:0000256" key="8">
    <source>
        <dbReference type="SAM" id="Coils"/>
    </source>
</evidence>
<name>A0A8E2JDL9_9PEZI</name>
<evidence type="ECO:0000313" key="14">
    <source>
        <dbReference type="EMBL" id="OCK78644.1"/>
    </source>
</evidence>
<feature type="compositionally biased region" description="Polar residues" evidence="9">
    <location>
        <begin position="1910"/>
        <end position="1922"/>
    </location>
</feature>
<keyword evidence="3" id="KW-0547">Nucleotide-binding</keyword>
<dbReference type="InterPro" id="IPR024481">
    <property type="entry name" value="Helicase_Sen1_N"/>
</dbReference>
<feature type="domain" description="DNA2/NAM7 helicase-like C-terminal" evidence="12">
    <location>
        <begin position="1574"/>
        <end position="1770"/>
    </location>
</feature>
<organism evidence="14 15">
    <name type="scientific">Lepidopterella palustris CBS 459.81</name>
    <dbReference type="NCBI Taxonomy" id="1314670"/>
    <lineage>
        <taxon>Eukaryota</taxon>
        <taxon>Fungi</taxon>
        <taxon>Dikarya</taxon>
        <taxon>Ascomycota</taxon>
        <taxon>Pezizomycotina</taxon>
        <taxon>Dothideomycetes</taxon>
        <taxon>Pleosporomycetidae</taxon>
        <taxon>Mytilinidiales</taxon>
        <taxon>Argynnaceae</taxon>
        <taxon>Lepidopterella</taxon>
    </lineage>
</organism>
<comment type="similarity">
    <text evidence="2">Belongs to the DNA2/NAM7 helicase family.</text>
</comment>
<evidence type="ECO:0000256" key="5">
    <source>
        <dbReference type="ARBA" id="ARBA00022806"/>
    </source>
</evidence>
<evidence type="ECO:0000256" key="7">
    <source>
        <dbReference type="ARBA" id="ARBA00023242"/>
    </source>
</evidence>
<dbReference type="GO" id="GO:0004386">
    <property type="term" value="F:helicase activity"/>
    <property type="evidence" value="ECO:0007669"/>
    <property type="project" value="UniProtKB-KW"/>
</dbReference>
<keyword evidence="8" id="KW-0175">Coiled coil</keyword>
<evidence type="ECO:0000256" key="4">
    <source>
        <dbReference type="ARBA" id="ARBA00022801"/>
    </source>
</evidence>
<dbReference type="Pfam" id="PF13086">
    <property type="entry name" value="AAA_11"/>
    <property type="match status" value="1"/>
</dbReference>
<dbReference type="Gene3D" id="3.40.50.300">
    <property type="entry name" value="P-loop containing nucleotide triphosphate hydrolases"/>
    <property type="match status" value="2"/>
</dbReference>
<feature type="domain" description="Helicase SEN1 beta-barrel" evidence="13">
    <location>
        <begin position="1132"/>
        <end position="1229"/>
    </location>
</feature>
<reference evidence="14 15" key="1">
    <citation type="journal article" date="2016" name="Nat. Commun.">
        <title>Ectomycorrhizal ecology is imprinted in the genome of the dominant symbiotic fungus Cenococcum geophilum.</title>
        <authorList>
            <consortium name="DOE Joint Genome Institute"/>
            <person name="Peter M."/>
            <person name="Kohler A."/>
            <person name="Ohm R.A."/>
            <person name="Kuo A."/>
            <person name="Krutzmann J."/>
            <person name="Morin E."/>
            <person name="Arend M."/>
            <person name="Barry K.W."/>
            <person name="Binder M."/>
            <person name="Choi C."/>
            <person name="Clum A."/>
            <person name="Copeland A."/>
            <person name="Grisel N."/>
            <person name="Haridas S."/>
            <person name="Kipfer T."/>
            <person name="LaButti K."/>
            <person name="Lindquist E."/>
            <person name="Lipzen A."/>
            <person name="Maire R."/>
            <person name="Meier B."/>
            <person name="Mihaltcheva S."/>
            <person name="Molinier V."/>
            <person name="Murat C."/>
            <person name="Poggeler S."/>
            <person name="Quandt C.A."/>
            <person name="Sperisen C."/>
            <person name="Tritt A."/>
            <person name="Tisserant E."/>
            <person name="Crous P.W."/>
            <person name="Henrissat B."/>
            <person name="Nehls U."/>
            <person name="Egli S."/>
            <person name="Spatafora J.W."/>
            <person name="Grigoriev I.V."/>
            <person name="Martin F.M."/>
        </authorList>
    </citation>
    <scope>NUCLEOTIDE SEQUENCE [LARGE SCALE GENOMIC DNA]</scope>
    <source>
        <strain evidence="14 15">CBS 459.81</strain>
    </source>
</reference>
<evidence type="ECO:0000313" key="15">
    <source>
        <dbReference type="Proteomes" id="UP000250266"/>
    </source>
</evidence>
<keyword evidence="14" id="KW-0255">Endonuclease</keyword>
<sequence>MAELLQKLAELKRLPDDVHLFCPRIGDDGLLYYEEDIAGHSEDDDEATRRDRRRKLQQANERKWLTLEALQILAFDGPDAAPHKLWLIERLNTQMTSCDVCVRIFHKSRIELKHKLEEQYEEDEVASFLRVLDGVNIERITRGLDTATTVLKNTEPRERGTGVLPQEAIYAFFECVSCSAMVNNNELLKRHFDIPFALVQSKRKLRLSTYVPAMTKFLFGSDENRLNWALHSWKKIPRNLLSSEFDWVVREDLTSAMQRVQITSLEMDFVPTFWQGVWLIVNKLDKDLITHSLRAIDLDIYKICLEHLQLNSNCFVHLVCTMQLLLEKSPTDFWDAMGAISPVTVVEQIFSSPALRRILLEVKGDVIEEPSALDDVFSWVMPLLVSIKASNIAPACRALANQFLGRLQAENFSPASRAYCYKTGLQVLDYALLKVNSGNTKASFVGQATVSDVLEILSSHINIIIAGCKRSKEANLGLGIIQNAFRLECLSLEMERESIIRGEGTQSRPSKPASLWAIAIKAIDIENLDLATHILTGARPLICMESFFIKPGVAMVSPSLKHFNSTFDSLSQSVTETVERLNDFEPDQLDSLFENPMFASAVIATLFSSQAETRQATIELLKVVSSEDTRKEAIKHILVSFYHTTLQSFSDSIRRVIRKKIFAPASSIIKTCADLVDILCNSQDGLLRSRTLSPKEAKVTTVFWQNLWDALTIIFKTTEDWSNMGHDKTEMMDFCRDTMQFAGQLFDQCSIFATALKESIAGHEDSNEKSGTLKELLSYPAKTVEGMAKWLRLRDEFLSTRSVTLISKILVRLQKVSIEVDENTIDWMEGVITGEVRAKLSIQQQAELERALEIHVGHPLAKPEESVKAQKQGLLNDWVTSGPSKSRTTSGSELDTSYSKLLADSTRGAEAFKARNISQKSKQATVGLASQKAAERKAAEVAEFKKKREAEKEAKKKRDAVALALAKKNSALRGWSDHTAEAGSGLEGLGVLGKDHAAKGEGMMVSSDESDDGDPIDAELFGLTKTTKKGLGTNVKTNIVIGSMQQAPVKKRKVVRSVKDMRARLAPDLSPLHKIILSWDYYHDGDFPPKSRTDIYTAVPNTFRTPHDYQRTFEPLLTLEAWQGFVKAREENNFKTYEIKIVARSSVDAFQEVSSTMTHVDNRELNISEGDVVLLSKSKASSSSDPSCLARVFRITRKKGHLEVAYRVMPGNPLQSSLVPNATVYGAKIQSLTPLEREYGALLGLQYYDLCDEIIKAKPSPLLNYSEKVLEPLMSNYNVNRAQAKAIKSAIDNDAFTLIQGPPGSGKTKTIIAIVGAVLTDSLRQQGTVIEIPKAQGSRSFESAPKKLLVCAPSNAAVDELVMRFKDGVKTLGGQHRKLNIVRLGRSDAINANVTDVTLEELVNKKLNLNPANGTNEKEKTQKLFQDHQAVSEKLREAREKLDGGQAKGEEAVKLKEEFDVLRRRKTQLGTQIDSARDNENLMSRQAELNRRRAQQQILDEAHVICATLSGSGHDMFQSLNIEFETVIVDEAAQCVEMSALIPLKYGCAKCILVGDPKQLPPTVFSKEAARFQYEQSLFVRMQNNHSNDVHLLDTQYRMHPEISVFPSKTFYDGKLLDGSDMAILRRRPWHASSLLGPYRFFDVQGQHQAAPKGHSLINIAEIEVALQLFNRLTTDFDSYDFKGKIGIITPYKSQLRELKDRFSRKYGQVILESVEFNTTDAFQGRESEIIIFSCVRASPAGGIGFLQDIRRMNVGLTRAKSSLWVLGNSQSLVRGEFWKKLVHDAQNRDRYSTGNITAMLQRPSSPFPSNAGGNLSTPMLLEAPTGPSQNFSNGQRVKQETRIQPMGFPGNVKTENISRRLSSSVPAFVPVKAEPINDINENGKRKANFNSDEDVEMNDVPSDSEDGNDTSGKASGRSTPIATPCDARNSLVKAKVEEGLGKDTERPLAGGAPAPVPRTKILAPKRRKEVDPFIKPNRPKKPKPN</sequence>
<proteinExistence type="inferred from homology"/>
<dbReference type="Pfam" id="PF12726">
    <property type="entry name" value="SEN1_N"/>
    <property type="match status" value="1"/>
</dbReference>
<feature type="region of interest" description="Disordered" evidence="9">
    <location>
        <begin position="1829"/>
        <end position="1854"/>
    </location>
</feature>
<dbReference type="SUPFAM" id="SSF52540">
    <property type="entry name" value="P-loop containing nucleoside triphosphate hydrolases"/>
    <property type="match status" value="1"/>
</dbReference>
<feature type="domain" description="DNA2/NAM7 helicase helicase" evidence="11">
    <location>
        <begin position="1279"/>
        <end position="1567"/>
    </location>
</feature>
<dbReference type="PANTHER" id="PTHR10887">
    <property type="entry name" value="DNA2/NAM7 HELICASE FAMILY"/>
    <property type="match status" value="1"/>
</dbReference>
<dbReference type="GO" id="GO:0001147">
    <property type="term" value="F:transcription termination site sequence-specific DNA binding"/>
    <property type="evidence" value="ECO:0007669"/>
    <property type="project" value="TreeGrafter"/>
</dbReference>
<feature type="compositionally biased region" description="Basic and acidic residues" evidence="9">
    <location>
        <begin position="1935"/>
        <end position="1947"/>
    </location>
</feature>
<dbReference type="GO" id="GO:0016787">
    <property type="term" value="F:hydrolase activity"/>
    <property type="evidence" value="ECO:0007669"/>
    <property type="project" value="UniProtKB-KW"/>
</dbReference>
<dbReference type="GO" id="GO:0005524">
    <property type="term" value="F:ATP binding"/>
    <property type="evidence" value="ECO:0007669"/>
    <property type="project" value="UniProtKB-KW"/>
</dbReference>
<dbReference type="FunFam" id="3.40.50.300:FF:001152">
    <property type="entry name" value="tRNA-splicing endonuclease, putative"/>
    <property type="match status" value="1"/>
</dbReference>
<evidence type="ECO:0000259" key="10">
    <source>
        <dbReference type="Pfam" id="PF12726"/>
    </source>
</evidence>
<protein>
    <submittedName>
        <fullName evidence="14">tRNA-splicing endonuclease-like protein</fullName>
    </submittedName>
</protein>
<keyword evidence="6" id="KW-0067">ATP-binding</keyword>
<evidence type="ECO:0000256" key="2">
    <source>
        <dbReference type="ARBA" id="ARBA00007913"/>
    </source>
</evidence>
<dbReference type="GO" id="GO:0005694">
    <property type="term" value="C:chromosome"/>
    <property type="evidence" value="ECO:0007669"/>
    <property type="project" value="UniProtKB-ARBA"/>
</dbReference>
<dbReference type="InterPro" id="IPR041679">
    <property type="entry name" value="DNA2/NAM7-like_C"/>
</dbReference>
<accession>A0A8E2JDL9</accession>
<dbReference type="InterPro" id="IPR041677">
    <property type="entry name" value="DNA2/NAM7_AAA_11"/>
</dbReference>
<dbReference type="Pfam" id="PF23576">
    <property type="entry name" value="SEN1_barrel"/>
    <property type="match status" value="1"/>
</dbReference>
<feature type="coiled-coil region" evidence="8">
    <location>
        <begin position="934"/>
        <end position="967"/>
    </location>
</feature>
<dbReference type="Proteomes" id="UP000250266">
    <property type="component" value="Unassembled WGS sequence"/>
</dbReference>
<dbReference type="CDD" id="cd18042">
    <property type="entry name" value="DEXXQc_SETX"/>
    <property type="match status" value="1"/>
</dbReference>
<comment type="subcellular location">
    <subcellularLocation>
        <location evidence="1">Nucleus</location>
    </subcellularLocation>
</comment>
<evidence type="ECO:0000259" key="13">
    <source>
        <dbReference type="Pfam" id="PF23576"/>
    </source>
</evidence>
<dbReference type="PANTHER" id="PTHR10887:SF495">
    <property type="entry name" value="HELICASE SENATAXIN ISOFORM X1-RELATED"/>
    <property type="match status" value="1"/>
</dbReference>
<evidence type="ECO:0000256" key="3">
    <source>
        <dbReference type="ARBA" id="ARBA00022741"/>
    </source>
</evidence>
<dbReference type="GO" id="GO:0006369">
    <property type="term" value="P:termination of RNA polymerase II transcription"/>
    <property type="evidence" value="ECO:0007669"/>
    <property type="project" value="TreeGrafter"/>
</dbReference>
<dbReference type="GO" id="GO:0016604">
    <property type="term" value="C:nuclear body"/>
    <property type="evidence" value="ECO:0007669"/>
    <property type="project" value="TreeGrafter"/>
</dbReference>
<dbReference type="OrthoDB" id="6513042at2759"/>
<evidence type="ECO:0000259" key="11">
    <source>
        <dbReference type="Pfam" id="PF13086"/>
    </source>
</evidence>
<keyword evidence="7" id="KW-0539">Nucleus</keyword>
<dbReference type="EMBL" id="KV745047">
    <property type="protein sequence ID" value="OCK78644.1"/>
    <property type="molecule type" value="Genomic_DNA"/>
</dbReference>
<evidence type="ECO:0000256" key="1">
    <source>
        <dbReference type="ARBA" id="ARBA00004123"/>
    </source>
</evidence>
<evidence type="ECO:0000256" key="6">
    <source>
        <dbReference type="ARBA" id="ARBA00022840"/>
    </source>
</evidence>
<dbReference type="FunFam" id="3.40.50.300:FF:000326">
    <property type="entry name" value="P-loop containing nucleoside triphosphate hydrolase"/>
    <property type="match status" value="1"/>
</dbReference>